<dbReference type="Proteomes" id="UP000000267">
    <property type="component" value="Unassembled WGS sequence"/>
</dbReference>
<dbReference type="CDD" id="cd09395">
    <property type="entry name" value="LIM2_Rga"/>
    <property type="match status" value="1"/>
</dbReference>
<dbReference type="PANTHER" id="PTHR23176">
    <property type="entry name" value="RHO/RAC/CDC GTPASE-ACTIVATING PROTEIN"/>
    <property type="match status" value="1"/>
</dbReference>
<feature type="region of interest" description="Disordered" evidence="6">
    <location>
        <begin position="355"/>
        <end position="428"/>
    </location>
</feature>
<dbReference type="AlphaFoldDB" id="A7TK71"/>
<dbReference type="eggNOG" id="KOG1453">
    <property type="taxonomic scope" value="Eukaryota"/>
</dbReference>
<evidence type="ECO:0000313" key="9">
    <source>
        <dbReference type="EMBL" id="EDO17306.1"/>
    </source>
</evidence>
<dbReference type="GO" id="GO:0007010">
    <property type="term" value="P:cytoskeleton organization"/>
    <property type="evidence" value="ECO:0007669"/>
    <property type="project" value="UniProtKB-ARBA"/>
</dbReference>
<dbReference type="HOGENOM" id="CLU_003874_1_0_1"/>
<proteinExistence type="predicted"/>
<feature type="compositionally biased region" description="Polar residues" evidence="6">
    <location>
        <begin position="683"/>
        <end position="712"/>
    </location>
</feature>
<dbReference type="PANTHER" id="PTHR23176:SF121">
    <property type="entry name" value="RHO-TYPE GTPASE-ACTIVATING PROTEIN 1-RELATED"/>
    <property type="match status" value="1"/>
</dbReference>
<dbReference type="PROSITE" id="PS50238">
    <property type="entry name" value="RHOGAP"/>
    <property type="match status" value="1"/>
</dbReference>
<feature type="compositionally biased region" description="Polar residues" evidence="6">
    <location>
        <begin position="484"/>
        <end position="505"/>
    </location>
</feature>
<feature type="domain" description="Rho-GAP" evidence="8">
    <location>
        <begin position="812"/>
        <end position="1023"/>
    </location>
</feature>
<dbReference type="InterPro" id="IPR008936">
    <property type="entry name" value="Rho_GTPase_activation_prot"/>
</dbReference>
<dbReference type="STRING" id="436907.A7TK71"/>
<dbReference type="InterPro" id="IPR050729">
    <property type="entry name" value="Rho-GAP"/>
</dbReference>
<reference evidence="9 10" key="1">
    <citation type="journal article" date="2007" name="Proc. Natl. Acad. Sci. U.S.A.">
        <title>Independent sorting-out of thousands of duplicated gene pairs in two yeast species descended from a whole-genome duplication.</title>
        <authorList>
            <person name="Scannell D.R."/>
            <person name="Frank A.C."/>
            <person name="Conant G.C."/>
            <person name="Byrne K.P."/>
            <person name="Woolfit M."/>
            <person name="Wolfe K.H."/>
        </authorList>
    </citation>
    <scope>NUCLEOTIDE SEQUENCE [LARGE SCALE GENOMIC DNA]</scope>
    <source>
        <strain evidence="10">ATCC 22028 / DSM 70294 / BCRC 21397 / CBS 2163 / NBRC 10782 / NRRL Y-8283 / UCD 57-17</strain>
    </source>
</reference>
<feature type="compositionally biased region" description="Basic and acidic residues" evidence="6">
    <location>
        <begin position="457"/>
        <end position="468"/>
    </location>
</feature>
<keyword evidence="4" id="KW-0440">LIM domain</keyword>
<dbReference type="OMA" id="GFERSPQ"/>
<evidence type="ECO:0000256" key="6">
    <source>
        <dbReference type="SAM" id="MobiDB-lite"/>
    </source>
</evidence>
<keyword evidence="1" id="KW-0343">GTPase activation</keyword>
<dbReference type="SMART" id="SM00132">
    <property type="entry name" value="LIM"/>
    <property type="match status" value="2"/>
</dbReference>
<dbReference type="InterPro" id="IPR000198">
    <property type="entry name" value="RhoGAP_dom"/>
</dbReference>
<sequence>MSDTIDQDMTMVCASCKEDIIDDNYFKIGEDKWHIHCFKCYKCEKKLSKDSSFLRMNNSKNSLICSDCSNYKCSNCNKNIHDTAIILSNDESYCRDCFRCVKCHKDIDDLKYAKSKAGLFCYNCHKLLLARKKSLEEPKLISPKKTDEFDRGQTMRKSGTIERSATLAVPKRSTRRPVSPQRKYDDRDESSPEINFQYNKKHVKSNSESVIPQYISKDTDFDESDNQSTGHSRTVSIDDILNSTLDNFDTDAKEANLRKHIRNASINKSASVNKNALEKTPLQNHPPEFDLTSSAHSNEELLLKSPKRHGIIVDQEAVEQNEENPPINNMRTPKNSVDLTNAPLNSPMNIALEQHKKTPSQDSNGLGLKLPPSLDPLNFNYKRGSPVQPPSQLPLPENDEDKVLTLPNSGSLSKVHSTESTNGKKVGRSLSLVSRNLVSNLKKANLLSKQPSNSSSHSDKKEVDDIETHSGWGVTSKKERSKHFNTTPPQSRQTSNRGKSDSTIYSHAKESFGNNSKNDITGDSLPHKRSNSGATPLSAPLQSNNIAMYCTPPLETSNSFNRMTATPSSSGHHYRKSSLQGIEHVVKEEEISNGKLLSVDDHKMIDPVSPDSMPRNDNIEMEFGLRRLKMELRELEASKVRLTKELEMLKISKDKILNEIRELKFEKESLIPEAYNGDDFADNKSTYSQAGTGTTPRKQINASDPTNLPNSSSKGKFWKIFSSGSSNQNLSPQQTPNMQMSPKFQIQRKHSVSRGSVSSGIGPIENKLDLVSSMQKSQMDLNDSALISSSLRASPSHQSSLSSDNGELLFGSSLVKRCAYEGTEIPLIITTCFSIIEKNETNLRTEGIYRKTGSQLLIEEIEKEFCNVRNLHDISDALDELLLRDVHAVASVLKRYLRRLPNPVITYQIYEPLMKLVRDNDLMAQLPNNEDQMDHPSFKQTVLSINSILAGIPIEHFDLLKVLSQHLSTVANYHEYNLMTVYNLALVFAPGLIHDVTGEKDIIDMKLRNYIVEFIIKNHKSIFLL</sequence>
<dbReference type="SUPFAM" id="SSF48350">
    <property type="entry name" value="GTPase activation domain, GAP"/>
    <property type="match status" value="1"/>
</dbReference>
<keyword evidence="2 4" id="KW-0479">Metal-binding</keyword>
<feature type="compositionally biased region" description="Polar residues" evidence="6">
    <location>
        <begin position="406"/>
        <end position="423"/>
    </location>
</feature>
<dbReference type="OrthoDB" id="19923at2759"/>
<dbReference type="GO" id="GO:0046872">
    <property type="term" value="F:metal ion binding"/>
    <property type="evidence" value="ECO:0007669"/>
    <property type="project" value="UniProtKB-KW"/>
</dbReference>
<evidence type="ECO:0000313" key="10">
    <source>
        <dbReference type="Proteomes" id="UP000000267"/>
    </source>
</evidence>
<dbReference type="GO" id="GO:0005938">
    <property type="term" value="C:cell cortex"/>
    <property type="evidence" value="ECO:0007669"/>
    <property type="project" value="UniProtKB-ARBA"/>
</dbReference>
<dbReference type="eggNOG" id="KOG1704">
    <property type="taxonomic scope" value="Eukaryota"/>
</dbReference>
<evidence type="ECO:0008006" key="11">
    <source>
        <dbReference type="Google" id="ProtNLM"/>
    </source>
</evidence>
<dbReference type="CDD" id="cd00159">
    <property type="entry name" value="RhoGAP"/>
    <property type="match status" value="1"/>
</dbReference>
<name>A7TK71_VANPO</name>
<dbReference type="EMBL" id="DS480406">
    <property type="protein sequence ID" value="EDO17306.1"/>
    <property type="molecule type" value="Genomic_DNA"/>
</dbReference>
<dbReference type="PhylomeDB" id="A7TK71"/>
<feature type="region of interest" description="Disordered" evidence="6">
    <location>
        <begin position="148"/>
        <end position="210"/>
    </location>
</feature>
<evidence type="ECO:0000256" key="1">
    <source>
        <dbReference type="ARBA" id="ARBA00022468"/>
    </source>
</evidence>
<evidence type="ECO:0000256" key="5">
    <source>
        <dbReference type="SAM" id="Coils"/>
    </source>
</evidence>
<keyword evidence="5" id="KW-0175">Coiled coil</keyword>
<dbReference type="Pfam" id="PF00412">
    <property type="entry name" value="LIM"/>
    <property type="match status" value="2"/>
</dbReference>
<dbReference type="Gene3D" id="1.10.555.10">
    <property type="entry name" value="Rho GTPase activation protein"/>
    <property type="match status" value="1"/>
</dbReference>
<keyword evidence="3 4" id="KW-0862">Zinc</keyword>
<dbReference type="GeneID" id="5545514"/>
<evidence type="ECO:0000259" key="7">
    <source>
        <dbReference type="PROSITE" id="PS50023"/>
    </source>
</evidence>
<dbReference type="PROSITE" id="PS00478">
    <property type="entry name" value="LIM_DOMAIN_1"/>
    <property type="match status" value="1"/>
</dbReference>
<dbReference type="InterPro" id="IPR001781">
    <property type="entry name" value="Znf_LIM"/>
</dbReference>
<evidence type="ECO:0000256" key="4">
    <source>
        <dbReference type="PROSITE-ProRule" id="PRU00125"/>
    </source>
</evidence>
<feature type="compositionally biased region" description="Polar residues" evidence="6">
    <location>
        <begin position="512"/>
        <end position="521"/>
    </location>
</feature>
<protein>
    <recommendedName>
        <fullName evidence="11">Rho-type GTPase-activating protein 1</fullName>
    </recommendedName>
</protein>
<dbReference type="GO" id="GO:0005933">
    <property type="term" value="C:cellular bud"/>
    <property type="evidence" value="ECO:0007669"/>
    <property type="project" value="UniProtKB-ARBA"/>
</dbReference>
<gene>
    <name evidence="9" type="ORF">Kpol_1062p14</name>
</gene>
<evidence type="ECO:0000256" key="2">
    <source>
        <dbReference type="ARBA" id="ARBA00022723"/>
    </source>
</evidence>
<feature type="region of interest" description="Disordered" evidence="6">
    <location>
        <begin position="443"/>
        <end position="540"/>
    </location>
</feature>
<dbReference type="Pfam" id="PF00620">
    <property type="entry name" value="RhoGAP"/>
    <property type="match status" value="1"/>
</dbReference>
<dbReference type="GO" id="GO:0005096">
    <property type="term" value="F:GTPase activator activity"/>
    <property type="evidence" value="ECO:0007669"/>
    <property type="project" value="UniProtKB-KW"/>
</dbReference>
<dbReference type="Gene3D" id="2.10.110.10">
    <property type="entry name" value="Cysteine Rich Protein"/>
    <property type="match status" value="2"/>
</dbReference>
<dbReference type="RefSeq" id="XP_001645164.1">
    <property type="nucleotide sequence ID" value="XM_001645114.1"/>
</dbReference>
<organism evidence="10">
    <name type="scientific">Vanderwaltozyma polyspora (strain ATCC 22028 / DSM 70294 / BCRC 21397 / CBS 2163 / NBRC 10782 / NRRL Y-8283 / UCD 57-17)</name>
    <name type="common">Kluyveromyces polysporus</name>
    <dbReference type="NCBI Taxonomy" id="436907"/>
    <lineage>
        <taxon>Eukaryota</taxon>
        <taxon>Fungi</taxon>
        <taxon>Dikarya</taxon>
        <taxon>Ascomycota</taxon>
        <taxon>Saccharomycotina</taxon>
        <taxon>Saccharomycetes</taxon>
        <taxon>Saccharomycetales</taxon>
        <taxon>Saccharomycetaceae</taxon>
        <taxon>Vanderwaltozyma</taxon>
    </lineage>
</organism>
<dbReference type="InParanoid" id="A7TK71"/>
<feature type="region of interest" description="Disordered" evidence="6">
    <location>
        <begin position="675"/>
        <end position="712"/>
    </location>
</feature>
<dbReference type="GO" id="GO:0007165">
    <property type="term" value="P:signal transduction"/>
    <property type="evidence" value="ECO:0007669"/>
    <property type="project" value="InterPro"/>
</dbReference>
<evidence type="ECO:0000256" key="3">
    <source>
        <dbReference type="ARBA" id="ARBA00022833"/>
    </source>
</evidence>
<feature type="domain" description="LIM zinc-binding" evidence="7">
    <location>
        <begin position="71"/>
        <end position="131"/>
    </location>
</feature>
<dbReference type="PROSITE" id="PS50023">
    <property type="entry name" value="LIM_DOMAIN_2"/>
    <property type="match status" value="2"/>
</dbReference>
<feature type="compositionally biased region" description="Polar residues" evidence="6">
    <location>
        <begin position="531"/>
        <end position="540"/>
    </location>
</feature>
<keyword evidence="10" id="KW-1185">Reference proteome</keyword>
<accession>A7TK71</accession>
<feature type="compositionally biased region" description="Polar residues" evidence="6">
    <location>
        <begin position="447"/>
        <end position="456"/>
    </location>
</feature>
<dbReference type="SMART" id="SM00324">
    <property type="entry name" value="RhoGAP"/>
    <property type="match status" value="1"/>
</dbReference>
<dbReference type="KEGG" id="vpo:Kpol_1062p14"/>
<dbReference type="FunCoup" id="A7TK71">
    <property type="interactions" value="143"/>
</dbReference>
<feature type="coiled-coil region" evidence="5">
    <location>
        <begin position="625"/>
        <end position="666"/>
    </location>
</feature>
<dbReference type="CDD" id="cd09394">
    <property type="entry name" value="LIM1_Rga"/>
    <property type="match status" value="1"/>
</dbReference>
<feature type="domain" description="LIM zinc-binding" evidence="7">
    <location>
        <begin position="11"/>
        <end position="70"/>
    </location>
</feature>
<evidence type="ECO:0000259" key="8">
    <source>
        <dbReference type="PROSITE" id="PS50238"/>
    </source>
</evidence>